<proteinExistence type="predicted"/>
<keyword evidence="2" id="KW-1185">Reference proteome</keyword>
<accession>A0A427YFY9</accession>
<evidence type="ECO:0000313" key="1">
    <source>
        <dbReference type="EMBL" id="RSH89907.1"/>
    </source>
</evidence>
<organism evidence="1 2">
    <name type="scientific">Saitozyma podzolica</name>
    <dbReference type="NCBI Taxonomy" id="1890683"/>
    <lineage>
        <taxon>Eukaryota</taxon>
        <taxon>Fungi</taxon>
        <taxon>Dikarya</taxon>
        <taxon>Basidiomycota</taxon>
        <taxon>Agaricomycotina</taxon>
        <taxon>Tremellomycetes</taxon>
        <taxon>Tremellales</taxon>
        <taxon>Trimorphomycetaceae</taxon>
        <taxon>Saitozyma</taxon>
    </lineage>
</organism>
<name>A0A427YFY9_9TREE</name>
<evidence type="ECO:0000313" key="2">
    <source>
        <dbReference type="Proteomes" id="UP000279259"/>
    </source>
</evidence>
<dbReference type="OrthoDB" id="2569251at2759"/>
<gene>
    <name evidence="1" type="ORF">EHS25_001893</name>
</gene>
<reference evidence="1 2" key="1">
    <citation type="submission" date="2018-11" db="EMBL/GenBank/DDBJ databases">
        <title>Genome sequence of Saitozyma podzolica DSM 27192.</title>
        <authorList>
            <person name="Aliyu H."/>
            <person name="Gorte O."/>
            <person name="Ochsenreither K."/>
        </authorList>
    </citation>
    <scope>NUCLEOTIDE SEQUENCE [LARGE SCALE GENOMIC DNA]</scope>
    <source>
        <strain evidence="1 2">DSM 27192</strain>
    </source>
</reference>
<dbReference type="Proteomes" id="UP000279259">
    <property type="component" value="Unassembled WGS sequence"/>
</dbReference>
<dbReference type="STRING" id="1890683.A0A427YFY9"/>
<dbReference type="AlphaFoldDB" id="A0A427YFY9"/>
<comment type="caution">
    <text evidence="1">The sequence shown here is derived from an EMBL/GenBank/DDBJ whole genome shotgun (WGS) entry which is preliminary data.</text>
</comment>
<sequence>MFNPSAGLLLRDEIHHAFDRLELSFYFKDGTYYIHFFVLQIPQARELHGKSLPPNRFRGLDRDKPDPRFIRWHYNQCVKARIRGFAARMDLPSTSDEAVALSSS</sequence>
<dbReference type="EMBL" id="RSCD01000012">
    <property type="protein sequence ID" value="RSH89907.1"/>
    <property type="molecule type" value="Genomic_DNA"/>
</dbReference>
<evidence type="ECO:0008006" key="3">
    <source>
        <dbReference type="Google" id="ProtNLM"/>
    </source>
</evidence>
<protein>
    <recommendedName>
        <fullName evidence="3">HNH nuclease domain-containing protein</fullName>
    </recommendedName>
</protein>